<reference evidence="2" key="1">
    <citation type="submission" date="2016-11" db="EMBL/GenBank/DDBJ databases">
        <authorList>
            <person name="Varghese N."/>
            <person name="Submissions S."/>
        </authorList>
    </citation>
    <scope>NUCLEOTIDE SEQUENCE [LARGE SCALE GENOMIC DNA]</scope>
    <source>
        <strain evidence="2">CGMCC 1.6496</strain>
    </source>
</reference>
<organism evidence="1 2">
    <name type="scientific">Virgibacillus chiguensis</name>
    <dbReference type="NCBI Taxonomy" id="411959"/>
    <lineage>
        <taxon>Bacteria</taxon>
        <taxon>Bacillati</taxon>
        <taxon>Bacillota</taxon>
        <taxon>Bacilli</taxon>
        <taxon>Bacillales</taxon>
        <taxon>Bacillaceae</taxon>
        <taxon>Virgibacillus</taxon>
    </lineage>
</organism>
<evidence type="ECO:0000313" key="1">
    <source>
        <dbReference type="EMBL" id="SHG60008.1"/>
    </source>
</evidence>
<name>A0A1M5L4R5_9BACI</name>
<evidence type="ECO:0000313" key="2">
    <source>
        <dbReference type="Proteomes" id="UP000184079"/>
    </source>
</evidence>
<sequence length="329" mass="38541">MSYKTVHFHKLNYLEKKLVSVPGKADELKRSYFSENKLRLKLEDVLSKELSEGCLILEMGNNQITLEVLSNTNDYIFARLGKMQDIKTVHLRDKKTLRASPIQKAIDQEIEIFTYLIINKYNMVVTYITELGAPQIKKIERIAKRYFSESEYLEVVPILVPDALEVLKKKKKISKMDYKIALPINDLLDKDHLNLPVDDILKLRELKSATIEISITGKKDKNIVDDIKNNLSTLVEKVKGNKFGDVKQLSFNAKNEGEYTHKYNIFDEIFVRKTRMNTKQIDRKIDELDYNDEDYHYKVQEIIHEEIKQNLLSVYKVNEEDLENYIKVS</sequence>
<proteinExistence type="predicted"/>
<dbReference type="RefSeq" id="WP_073003959.1">
    <property type="nucleotide sequence ID" value="NZ_FQXD01000001.1"/>
</dbReference>
<dbReference type="EMBL" id="FQXD01000001">
    <property type="protein sequence ID" value="SHG60008.1"/>
    <property type="molecule type" value="Genomic_DNA"/>
</dbReference>
<dbReference type="AlphaFoldDB" id="A0A1M5L4R5"/>
<keyword evidence="2" id="KW-1185">Reference proteome</keyword>
<gene>
    <name evidence="1" type="ORF">SAMN05421807_1012</name>
</gene>
<accession>A0A1M5L4R5</accession>
<dbReference type="OrthoDB" id="2720224at2"/>
<protein>
    <submittedName>
        <fullName evidence="1">Uncharacterized protein</fullName>
    </submittedName>
</protein>
<dbReference type="Proteomes" id="UP000184079">
    <property type="component" value="Unassembled WGS sequence"/>
</dbReference>